<comment type="caution">
    <text evidence="1">The sequence shown here is derived from an EMBL/GenBank/DDBJ whole genome shotgun (WGS) entry which is preliminary data.</text>
</comment>
<dbReference type="Gene3D" id="2.40.128.20">
    <property type="match status" value="1"/>
</dbReference>
<organism evidence="1 2">
    <name type="scientific">Paraliobacillus quinghaiensis</name>
    <dbReference type="NCBI Taxonomy" id="470815"/>
    <lineage>
        <taxon>Bacteria</taxon>
        <taxon>Bacillati</taxon>
        <taxon>Bacillota</taxon>
        <taxon>Bacilli</taxon>
        <taxon>Bacillales</taxon>
        <taxon>Bacillaceae</taxon>
        <taxon>Paraliobacillus</taxon>
    </lineage>
</organism>
<protein>
    <recommendedName>
        <fullName evidence="3">DUF1934 domain-containing protein</fullName>
    </recommendedName>
</protein>
<dbReference type="RefSeq" id="WP_117155106.1">
    <property type="nucleotide sequence ID" value="NZ_BMLG01000009.1"/>
</dbReference>
<dbReference type="AlphaFoldDB" id="A0A917TQ49"/>
<name>A0A917TQ49_9BACI</name>
<dbReference type="OrthoDB" id="2352933at2"/>
<evidence type="ECO:0000313" key="1">
    <source>
        <dbReference type="EMBL" id="GGM32848.1"/>
    </source>
</evidence>
<dbReference type="Proteomes" id="UP000618460">
    <property type="component" value="Unassembled WGS sequence"/>
</dbReference>
<dbReference type="InterPro" id="IPR015231">
    <property type="entry name" value="DUF1934"/>
</dbReference>
<dbReference type="Pfam" id="PF09148">
    <property type="entry name" value="DUF1934"/>
    <property type="match status" value="1"/>
</dbReference>
<gene>
    <name evidence="1" type="ORF">GCM10011351_18610</name>
</gene>
<keyword evidence="2" id="KW-1185">Reference proteome</keyword>
<accession>A0A917TQ49</accession>
<dbReference type="EMBL" id="BMLG01000009">
    <property type="protein sequence ID" value="GGM32848.1"/>
    <property type="molecule type" value="Genomic_DNA"/>
</dbReference>
<reference evidence="1" key="1">
    <citation type="journal article" date="2014" name="Int. J. Syst. Evol. Microbiol.">
        <title>Complete genome sequence of Corynebacterium casei LMG S-19264T (=DSM 44701T), isolated from a smear-ripened cheese.</title>
        <authorList>
            <consortium name="US DOE Joint Genome Institute (JGI-PGF)"/>
            <person name="Walter F."/>
            <person name="Albersmeier A."/>
            <person name="Kalinowski J."/>
            <person name="Ruckert C."/>
        </authorList>
    </citation>
    <scope>NUCLEOTIDE SEQUENCE</scope>
    <source>
        <strain evidence="1">CGMCC 1.6333</strain>
    </source>
</reference>
<dbReference type="InterPro" id="IPR012674">
    <property type="entry name" value="Calycin"/>
</dbReference>
<reference evidence="1" key="2">
    <citation type="submission" date="2020-09" db="EMBL/GenBank/DDBJ databases">
        <authorList>
            <person name="Sun Q."/>
            <person name="Zhou Y."/>
        </authorList>
    </citation>
    <scope>NUCLEOTIDE SEQUENCE</scope>
    <source>
        <strain evidence="1">CGMCC 1.6333</strain>
    </source>
</reference>
<evidence type="ECO:0008006" key="3">
    <source>
        <dbReference type="Google" id="ProtNLM"/>
    </source>
</evidence>
<dbReference type="SUPFAM" id="SSF50814">
    <property type="entry name" value="Lipocalins"/>
    <property type="match status" value="1"/>
</dbReference>
<evidence type="ECO:0000313" key="2">
    <source>
        <dbReference type="Proteomes" id="UP000618460"/>
    </source>
</evidence>
<proteinExistence type="predicted"/>
<sequence>MDKKQMPVEVKLVTEIRDQEDKAITVIEETGDFTQNGNIAVVRFTEHQEEQADVNALITISHDKVSIKRTGAVNMLQKFKENQRTENVYRHEFGTINMETHTDQINYQQPIDENPGELFISYTTKLNGEGNRKHRLTLTFKEVSP</sequence>